<organism evidence="2 3">
    <name type="scientific">Zymoseptoria tritici ST99CH_1E4</name>
    <dbReference type="NCBI Taxonomy" id="1276532"/>
    <lineage>
        <taxon>Eukaryota</taxon>
        <taxon>Fungi</taxon>
        <taxon>Dikarya</taxon>
        <taxon>Ascomycota</taxon>
        <taxon>Pezizomycotina</taxon>
        <taxon>Dothideomycetes</taxon>
        <taxon>Dothideomycetidae</taxon>
        <taxon>Mycosphaerellales</taxon>
        <taxon>Mycosphaerellaceae</taxon>
        <taxon>Zymoseptoria</taxon>
    </lineage>
</organism>
<dbReference type="Proteomes" id="UP000245764">
    <property type="component" value="Chromosome 3"/>
</dbReference>
<feature type="region of interest" description="Disordered" evidence="1">
    <location>
        <begin position="538"/>
        <end position="568"/>
    </location>
</feature>
<name>A0A2H1G556_ZYMTR</name>
<evidence type="ECO:0000313" key="2">
    <source>
        <dbReference type="EMBL" id="SMR48684.1"/>
    </source>
</evidence>
<gene>
    <name evidence="2" type="ORF">ZT1E4_G4076</name>
</gene>
<dbReference type="AlphaFoldDB" id="A0A2H1G556"/>
<feature type="compositionally biased region" description="Acidic residues" evidence="1">
    <location>
        <begin position="552"/>
        <end position="567"/>
    </location>
</feature>
<proteinExistence type="predicted"/>
<sequence length="595" mass="67708">MAGPSAHSTPEPGAMSECYFLDRLSPEIRCSIYEYVFGPTKHVQQLPERREGLDDVGPPIYDRYWNRQGENSLISTGILAVSEFVHAEALDTLYKSKVIRTTFDGFNSLMYLEGHGDLVRNVEIKDCDRSTNWRGDRDVLIEAVQDAQFLPQLKTFTIMTEYLRPHWEAVATPRLFARAVGLGEVVCTGIGRYRVAGRYNKVTFANTQICQLWRKVVDTPEDYDAYAEVKSIIAEWNIDGDEEEIIAWASHSSFRLWIALIQRCLNRRFRFAAGLPFQGSEEQGKLLSTFQRCSEAAIDHEVMDRLTEPLCHLEEQNNPLHMEGFTEWLVRGMGYFQRSTADADGSPRAPEQIRWAELGNGSDGAEVAQWQKAHAESHFSNPILGGGRWDWDWNIDELRRTWQRSDKIPGLFGGSGEDIIADVTEHDLQRVLHLCLAVRWVDPTPYESPMWESVDAASSDVQMLWLLRKYLTFAEIPQESGLHTASLQILRNTFAFAMSTFSSRNQYIYQMREVTGLQSRHQGSTQDDEVLHGIPAHSEIEQDAGTTGNDTVEGDEDGEPKEDEDDGWERVIFVPFARELPQLIREAQALFESIG</sequence>
<dbReference type="EMBL" id="LT854255">
    <property type="protein sequence ID" value="SMR48684.1"/>
    <property type="molecule type" value="Genomic_DNA"/>
</dbReference>
<reference evidence="3" key="1">
    <citation type="submission" date="2017-05" db="EMBL/GenBank/DDBJ databases">
        <authorList>
            <person name="Song R."/>
            <person name="Chenine A.L."/>
            <person name="Ruprecht R.M."/>
        </authorList>
    </citation>
    <scope>NUCLEOTIDE SEQUENCE [LARGE SCALE GENOMIC DNA]</scope>
</reference>
<evidence type="ECO:0000313" key="3">
    <source>
        <dbReference type="Proteomes" id="UP000245764"/>
    </source>
</evidence>
<protein>
    <submittedName>
        <fullName evidence="2">Uncharacterized protein</fullName>
    </submittedName>
</protein>
<accession>A0A2H1G556</accession>
<evidence type="ECO:0000256" key="1">
    <source>
        <dbReference type="SAM" id="MobiDB-lite"/>
    </source>
</evidence>